<gene>
    <name evidence="1" type="ORF">NHP190003_14570</name>
</gene>
<proteinExistence type="predicted"/>
<dbReference type="InterPro" id="IPR036465">
    <property type="entry name" value="vWFA_dom_sf"/>
</dbReference>
<evidence type="ECO:0000313" key="2">
    <source>
        <dbReference type="Proteomes" id="UP000826775"/>
    </source>
</evidence>
<dbReference type="Proteomes" id="UP000826775">
    <property type="component" value="Chromosome"/>
</dbReference>
<reference evidence="1 2" key="1">
    <citation type="submission" date="2021-07" db="EMBL/GenBank/DDBJ databases">
        <title>Novel Helicobacter sp. Isolated from a dog.</title>
        <authorList>
            <person name="Rimbara E."/>
            <person name="Suzuki M."/>
        </authorList>
    </citation>
    <scope>NUCLEOTIDE SEQUENCE [LARGE SCALE GENOMIC DNA]</scope>
    <source>
        <strain evidence="2">NHP19-003</strain>
    </source>
</reference>
<dbReference type="Pfam" id="PF05762">
    <property type="entry name" value="VWA_CoxE"/>
    <property type="match status" value="1"/>
</dbReference>
<dbReference type="EMBL" id="AP024814">
    <property type="protein sequence ID" value="BCZ18175.1"/>
    <property type="molecule type" value="Genomic_DNA"/>
</dbReference>
<evidence type="ECO:0008006" key="3">
    <source>
        <dbReference type="Google" id="ProtNLM"/>
    </source>
</evidence>
<dbReference type="RefSeq" id="WP_260320574.1">
    <property type="nucleotide sequence ID" value="NZ_AP024814.1"/>
</dbReference>
<name>A0ABN6I9E9_9HELI</name>
<dbReference type="InterPro" id="IPR008912">
    <property type="entry name" value="Uncharacterised_CoxE"/>
</dbReference>
<evidence type="ECO:0000313" key="1">
    <source>
        <dbReference type="EMBL" id="BCZ18175.1"/>
    </source>
</evidence>
<keyword evidence="2" id="KW-1185">Reference proteome</keyword>
<dbReference type="Gene3D" id="3.40.50.410">
    <property type="entry name" value="von Willebrand factor, type A domain"/>
    <property type="match status" value="1"/>
</dbReference>
<sequence length="492" mass="55983">MNDLQTYGLLDDPEIAKEFERACQEKDSQVKEALKDHPFFEESLEHYQRKHAHLEQKDLAKTTRQAFHAHNPQADLSFIDTQEKTLKSQEDQATLHRFILDKWQGVLEDKIATWKHATQAKIKQDFLTRMQAWFKALWQAKQLAKQSPELFGKDGLFMDAKNLALEALDLEDLGEAKAQKRALENLEGLDTGLELEQGGQKRATRTQGFTLHGANPKRLNLAQILALFNQIKNNKALMAICDLLGRMKEMQQEMVKEMIKELQSYSYTEKQVTRDYKEEICGIHLSNDLENLIPQELALLNDPDLEILFTLKFVEKRLFCFEKQGYIDRHLEGIEEVEVEQEKAQEKEGAKGPIIVCVDTSASTSGTPELIAKALALFLASHAKKSKRACFLINFSSQTTAMDLSKGGGIAWLNEFLSLSFGGGTDVGLALKEGLRAMQEQNYKKADLLVVSDGGFGGLDPHLAQQMQRKRQDKNRFYLLDINGNLRRKERL</sequence>
<accession>A0ABN6I9E9</accession>
<dbReference type="PANTHER" id="PTHR36846:SF1">
    <property type="entry name" value="PROTEIN VIAA"/>
    <property type="match status" value="1"/>
</dbReference>
<organism evidence="1 2">
    <name type="scientific">Helicobacter gastrocanis</name>
    <dbReference type="NCBI Taxonomy" id="2849641"/>
    <lineage>
        <taxon>Bacteria</taxon>
        <taxon>Pseudomonadati</taxon>
        <taxon>Campylobacterota</taxon>
        <taxon>Epsilonproteobacteria</taxon>
        <taxon>Campylobacterales</taxon>
        <taxon>Helicobacteraceae</taxon>
        <taxon>Helicobacter</taxon>
    </lineage>
</organism>
<dbReference type="PANTHER" id="PTHR36846">
    <property type="entry name" value="PROTEIN VIAA"/>
    <property type="match status" value="1"/>
</dbReference>
<dbReference type="SUPFAM" id="SSF53300">
    <property type="entry name" value="vWA-like"/>
    <property type="match status" value="1"/>
</dbReference>
<protein>
    <recommendedName>
        <fullName evidence="3">VWA domain-containing protein</fullName>
    </recommendedName>
</protein>